<reference evidence="6 7" key="1">
    <citation type="submission" date="2018-06" db="EMBL/GenBank/DDBJ databases">
        <title>Genomic Encyclopedia of Archaeal and Bacterial Type Strains, Phase II (KMG-II): from individual species to whole genera.</title>
        <authorList>
            <person name="Goeker M."/>
        </authorList>
    </citation>
    <scope>NUCLEOTIDE SEQUENCE [LARGE SCALE GENOMIC DNA]</scope>
    <source>
        <strain evidence="6 7">JCM 11668</strain>
    </source>
</reference>
<dbReference type="AlphaFoldDB" id="A0A318TBJ1"/>
<feature type="domain" description="Response regulatory" evidence="5">
    <location>
        <begin position="7"/>
        <end position="121"/>
    </location>
</feature>
<dbReference type="SUPFAM" id="SSF52172">
    <property type="entry name" value="CheY-like"/>
    <property type="match status" value="1"/>
</dbReference>
<dbReference type="RefSeq" id="WP_110781371.1">
    <property type="nucleotide sequence ID" value="NZ_QJTI01000015.1"/>
</dbReference>
<dbReference type="Gene3D" id="3.40.50.2300">
    <property type="match status" value="1"/>
</dbReference>
<dbReference type="GO" id="GO:0000160">
    <property type="term" value="P:phosphorelay signal transduction system"/>
    <property type="evidence" value="ECO:0007669"/>
    <property type="project" value="InterPro"/>
</dbReference>
<evidence type="ECO:0000313" key="7">
    <source>
        <dbReference type="Proteomes" id="UP000248148"/>
    </source>
</evidence>
<evidence type="ECO:0000256" key="2">
    <source>
        <dbReference type="ARBA" id="ARBA00023015"/>
    </source>
</evidence>
<dbReference type="PANTHER" id="PTHR44591">
    <property type="entry name" value="STRESS RESPONSE REGULATOR PROTEIN 1"/>
    <property type="match status" value="1"/>
</dbReference>
<proteinExistence type="predicted"/>
<keyword evidence="3" id="KW-0804">Transcription</keyword>
<sequence length="138" mass="15273">MLAPPAVVYVVDDDYGVLGSLRFLLETDGFQVRTFRNGAALLEAVAENHIDCIVIDYKMPTMNGIDLTKRLRERHVQTPIVMITGYPDETISERAAAFGVHHLATKPNLEDTLVGHIWGAIREGNGPLAPFAMQESLR</sequence>
<comment type="caution">
    <text evidence="6">The sequence shown here is derived from an EMBL/GenBank/DDBJ whole genome shotgun (WGS) entry which is preliminary data.</text>
</comment>
<dbReference type="PROSITE" id="PS50110">
    <property type="entry name" value="RESPONSE_REGULATORY"/>
    <property type="match status" value="1"/>
</dbReference>
<dbReference type="OrthoDB" id="9782655at2"/>
<dbReference type="Proteomes" id="UP000248148">
    <property type="component" value="Unassembled WGS sequence"/>
</dbReference>
<dbReference type="SMART" id="SM00448">
    <property type="entry name" value="REC"/>
    <property type="match status" value="1"/>
</dbReference>
<evidence type="ECO:0000313" key="6">
    <source>
        <dbReference type="EMBL" id="PYF02024.1"/>
    </source>
</evidence>
<protein>
    <submittedName>
        <fullName evidence="6">Response regulator receiver domain-containing protein</fullName>
    </submittedName>
</protein>
<keyword evidence="7" id="KW-1185">Reference proteome</keyword>
<evidence type="ECO:0000256" key="4">
    <source>
        <dbReference type="PROSITE-ProRule" id="PRU00169"/>
    </source>
</evidence>
<gene>
    <name evidence="6" type="ORF">BJ122_11554</name>
</gene>
<name>A0A318TBJ1_9BRAD</name>
<feature type="modified residue" description="4-aspartylphosphate" evidence="4">
    <location>
        <position position="56"/>
    </location>
</feature>
<dbReference type="InterPro" id="IPR050595">
    <property type="entry name" value="Bact_response_regulator"/>
</dbReference>
<dbReference type="EMBL" id="QJTI01000015">
    <property type="protein sequence ID" value="PYF02024.1"/>
    <property type="molecule type" value="Genomic_DNA"/>
</dbReference>
<dbReference type="InterPro" id="IPR011006">
    <property type="entry name" value="CheY-like_superfamily"/>
</dbReference>
<evidence type="ECO:0000256" key="1">
    <source>
        <dbReference type="ARBA" id="ARBA00022553"/>
    </source>
</evidence>
<keyword evidence="2" id="KW-0805">Transcription regulation</keyword>
<dbReference type="Pfam" id="PF00072">
    <property type="entry name" value="Response_reg"/>
    <property type="match status" value="1"/>
</dbReference>
<dbReference type="PANTHER" id="PTHR44591:SF3">
    <property type="entry name" value="RESPONSE REGULATORY DOMAIN-CONTAINING PROTEIN"/>
    <property type="match status" value="1"/>
</dbReference>
<keyword evidence="1 4" id="KW-0597">Phosphoprotein</keyword>
<organism evidence="6 7">
    <name type="scientific">Rhodopseudomonas faecalis</name>
    <dbReference type="NCBI Taxonomy" id="99655"/>
    <lineage>
        <taxon>Bacteria</taxon>
        <taxon>Pseudomonadati</taxon>
        <taxon>Pseudomonadota</taxon>
        <taxon>Alphaproteobacteria</taxon>
        <taxon>Hyphomicrobiales</taxon>
        <taxon>Nitrobacteraceae</taxon>
        <taxon>Rhodopseudomonas</taxon>
    </lineage>
</organism>
<evidence type="ECO:0000256" key="3">
    <source>
        <dbReference type="ARBA" id="ARBA00023163"/>
    </source>
</evidence>
<dbReference type="InterPro" id="IPR001789">
    <property type="entry name" value="Sig_transdc_resp-reg_receiver"/>
</dbReference>
<evidence type="ECO:0000259" key="5">
    <source>
        <dbReference type="PROSITE" id="PS50110"/>
    </source>
</evidence>
<accession>A0A318TBJ1</accession>